<dbReference type="AlphaFoldDB" id="A0A1X0P5J6"/>
<evidence type="ECO:0000313" key="2">
    <source>
        <dbReference type="EMBL" id="ORC92216.1"/>
    </source>
</evidence>
<dbReference type="VEuPathDB" id="TriTrypDB:TM35_000044300"/>
<keyword evidence="1" id="KW-0812">Transmembrane</keyword>
<sequence>MVSGNSKEPPSGVDKRTLENMKIAEKIGAESFEENTQILRKMAWRGVRAFLVCGFGVAAFGYAMRRRRMYEEMKRAQALEEEPTQRYLEEMRGLGFDVDTLEEELEAERRAKQLK</sequence>
<feature type="transmembrane region" description="Helical" evidence="1">
    <location>
        <begin position="42"/>
        <end position="64"/>
    </location>
</feature>
<dbReference type="OrthoDB" id="267400at2759"/>
<organism evidence="2 3">
    <name type="scientific">Trypanosoma theileri</name>
    <dbReference type="NCBI Taxonomy" id="67003"/>
    <lineage>
        <taxon>Eukaryota</taxon>
        <taxon>Discoba</taxon>
        <taxon>Euglenozoa</taxon>
        <taxon>Kinetoplastea</taxon>
        <taxon>Metakinetoplastina</taxon>
        <taxon>Trypanosomatida</taxon>
        <taxon>Trypanosomatidae</taxon>
        <taxon>Trypanosoma</taxon>
    </lineage>
</organism>
<dbReference type="RefSeq" id="XP_028886282.1">
    <property type="nucleotide sequence ID" value="XM_029022624.1"/>
</dbReference>
<name>A0A1X0P5J6_9TRYP</name>
<keyword evidence="1" id="KW-0472">Membrane</keyword>
<dbReference type="Proteomes" id="UP000192257">
    <property type="component" value="Unassembled WGS sequence"/>
</dbReference>
<evidence type="ECO:0000256" key="1">
    <source>
        <dbReference type="SAM" id="Phobius"/>
    </source>
</evidence>
<dbReference type="EMBL" id="NBCO01000004">
    <property type="protein sequence ID" value="ORC92216.1"/>
    <property type="molecule type" value="Genomic_DNA"/>
</dbReference>
<keyword evidence="1" id="KW-1133">Transmembrane helix</keyword>
<reference evidence="2 3" key="1">
    <citation type="submission" date="2017-03" db="EMBL/GenBank/DDBJ databases">
        <title>An alternative strategy for trypanosome survival in the mammalian bloodstream revealed through genome and transcriptome analysis of the ubiquitous bovine parasite Trypanosoma (Megatrypanum) theileri.</title>
        <authorList>
            <person name="Kelly S."/>
            <person name="Ivens A."/>
            <person name="Mott A."/>
            <person name="O'Neill E."/>
            <person name="Emms D."/>
            <person name="Macleod O."/>
            <person name="Voorheis P."/>
            <person name="Matthews J."/>
            <person name="Matthews K."/>
            <person name="Carrington M."/>
        </authorList>
    </citation>
    <scope>NUCLEOTIDE SEQUENCE [LARGE SCALE GENOMIC DNA]</scope>
    <source>
        <strain evidence="2">Edinburgh</strain>
    </source>
</reference>
<gene>
    <name evidence="2" type="ORF">TM35_000044300</name>
</gene>
<comment type="caution">
    <text evidence="2">The sequence shown here is derived from an EMBL/GenBank/DDBJ whole genome shotgun (WGS) entry which is preliminary data.</text>
</comment>
<keyword evidence="3" id="KW-1185">Reference proteome</keyword>
<evidence type="ECO:0000313" key="3">
    <source>
        <dbReference type="Proteomes" id="UP000192257"/>
    </source>
</evidence>
<dbReference type="GeneID" id="39982404"/>
<accession>A0A1X0P5J6</accession>
<protein>
    <recommendedName>
        <fullName evidence="4">Transmembrane protein</fullName>
    </recommendedName>
</protein>
<evidence type="ECO:0008006" key="4">
    <source>
        <dbReference type="Google" id="ProtNLM"/>
    </source>
</evidence>
<proteinExistence type="predicted"/>